<feature type="modified residue" description="4-aspartylphosphate" evidence="6">
    <location>
        <position position="939"/>
    </location>
</feature>
<dbReference type="PROSITE" id="PS50109">
    <property type="entry name" value="HIS_KIN"/>
    <property type="match status" value="1"/>
</dbReference>
<evidence type="ECO:0000313" key="10">
    <source>
        <dbReference type="Proteomes" id="UP000193240"/>
    </source>
</evidence>
<dbReference type="InterPro" id="IPR036097">
    <property type="entry name" value="HisK_dim/P_sf"/>
</dbReference>
<dbReference type="InterPro" id="IPR036890">
    <property type="entry name" value="HATPase_C_sf"/>
</dbReference>
<evidence type="ECO:0000313" key="9">
    <source>
        <dbReference type="EMBL" id="OSS53798.1"/>
    </source>
</evidence>
<dbReference type="Gene3D" id="3.30.450.40">
    <property type="match status" value="1"/>
</dbReference>
<evidence type="ECO:0000256" key="4">
    <source>
        <dbReference type="ARBA" id="ARBA00022679"/>
    </source>
</evidence>
<sequence length="1019" mass="112768">MPPVDSKRASFFPKADAAVLRSKHAAPTERPSETAPIFDLDHASKALDIWSQEVAQRLYPDKTDVWAPATIPPQSSAQCATDKYLFPILTRNERLRLTMLYYYTRGALEDVELQSRLQEKVYLARDTIGWEYVIAGLLNHNTYTRMVTVGLPLAVLPRRESTCAHTVNQPPGAIFTLLNTCEDWRFKESPHVDIGGLRAYAGAPLRFDTEFGEHVAFGSLCVASDSPQPPLTKEQQTSLARLADWIVSDIVQFHKSRRQRERREMLDRLSRLQKLLDTDCNLEDEVKNMLSEVYPDSLVKILRTKDGVLQLGSGTSVPLDHIEHGLWEDSEHFNHMIETLNHQNPVAHRPVRMVASQCASQRTPTFLVVATNDFRNVYDDIDAWLVQMCSTALCRYWQNLALKEALRAKETFLRGITHQLRTPIHGILGSVELLTEELKSRNVLSATAETSPDASPSEEQLSALDPYAYIRTIRSSAKELISTVNSLIKLNQWADVAEAQRVVEAHKIEDIEAALLNELTLILPDDASLRPSLILNHRLPQGCDTITMDLRLFVDCIQPLLQNAIQKTAGGVVVVMISVTDDFGSMIVDIKDNGCGIEAEHQQRIFDAYEKIDNRTTDAGLGLTLATKLATLMNGGIDLVSSEVGKGSHFRVTFNSPVCASSLLTNRRTFQHLPPVFNRLPVDDLSSLLGNNFAEYLSGLGYKESQNSSESLLTLDYSPDLTKLYQTTKKVRDDQVAICLVPESDGVLNFAGQRFLRDGNVIFTKGPFTSRVIEDVLAEADGVFAEHAVAKAAKAAQPTQTDNHIALELGASTLSESTASKADLGPASLEPVQLGRTFSEQVIAAELAKAVVELHIAQEQPIVHPFVSSAHKPMTLLVDDNAVNLRLLEMYCKRRGIQYCTATDGAQAVEIFAKHRASTVTTTLSSAPALRPFDLVLMDLQMPICDGIDATGQIRALEKEHGWTKSIVFIVTGQDSPKDRLLAQEAGSDGYLVKPVGPKVLDRTVKQWFPAAEIGLEGV</sequence>
<dbReference type="InParanoid" id="A0A1Y2MEX7"/>
<dbReference type="SMART" id="SM00448">
    <property type="entry name" value="REC"/>
    <property type="match status" value="1"/>
</dbReference>
<name>A0A1Y2MEX7_EPING</name>
<dbReference type="SUPFAM" id="SSF47384">
    <property type="entry name" value="Homodimeric domain of signal transducing histidine kinase"/>
    <property type="match status" value="1"/>
</dbReference>
<keyword evidence="10" id="KW-1185">Reference proteome</keyword>
<dbReference type="PRINTS" id="PR00344">
    <property type="entry name" value="BCTRLSENSOR"/>
</dbReference>
<dbReference type="GO" id="GO:0009927">
    <property type="term" value="F:histidine phosphotransfer kinase activity"/>
    <property type="evidence" value="ECO:0007669"/>
    <property type="project" value="TreeGrafter"/>
</dbReference>
<dbReference type="PROSITE" id="PS50110">
    <property type="entry name" value="RESPONSE_REGULATORY"/>
    <property type="match status" value="1"/>
</dbReference>
<reference evidence="9 10" key="1">
    <citation type="journal article" date="2017" name="Genome Announc.">
        <title>Genome sequence of the saprophytic ascomycete Epicoccum nigrum ICMP 19927 strain isolated from New Zealand.</title>
        <authorList>
            <person name="Fokin M."/>
            <person name="Fleetwood D."/>
            <person name="Weir B.S."/>
            <person name="Villas-Boas S.G."/>
        </authorList>
    </citation>
    <scope>NUCLEOTIDE SEQUENCE [LARGE SCALE GENOMIC DNA]</scope>
    <source>
        <strain evidence="9 10">ICMP 19927</strain>
    </source>
</reference>
<accession>A0A1Y2MEX7</accession>
<dbReference type="Pfam" id="PF00072">
    <property type="entry name" value="Response_reg"/>
    <property type="match status" value="1"/>
</dbReference>
<evidence type="ECO:0000256" key="6">
    <source>
        <dbReference type="PROSITE-ProRule" id="PRU00169"/>
    </source>
</evidence>
<feature type="domain" description="Response regulatory" evidence="8">
    <location>
        <begin position="874"/>
        <end position="1009"/>
    </location>
</feature>
<dbReference type="Gene3D" id="1.10.287.130">
    <property type="match status" value="1"/>
</dbReference>
<evidence type="ECO:0000256" key="5">
    <source>
        <dbReference type="ARBA" id="ARBA00022777"/>
    </source>
</evidence>
<evidence type="ECO:0000259" key="8">
    <source>
        <dbReference type="PROSITE" id="PS50110"/>
    </source>
</evidence>
<dbReference type="PANTHER" id="PTHR43047:SF72">
    <property type="entry name" value="OSMOSENSING HISTIDINE PROTEIN KINASE SLN1"/>
    <property type="match status" value="1"/>
</dbReference>
<dbReference type="InterPro" id="IPR004358">
    <property type="entry name" value="Sig_transdc_His_kin-like_C"/>
</dbReference>
<dbReference type="InterPro" id="IPR011006">
    <property type="entry name" value="CheY-like_superfamily"/>
</dbReference>
<dbReference type="SMART" id="SM00388">
    <property type="entry name" value="HisKA"/>
    <property type="match status" value="1"/>
</dbReference>
<dbReference type="Pfam" id="PF00512">
    <property type="entry name" value="HisKA"/>
    <property type="match status" value="1"/>
</dbReference>
<evidence type="ECO:0000259" key="7">
    <source>
        <dbReference type="PROSITE" id="PS50109"/>
    </source>
</evidence>
<dbReference type="InterPro" id="IPR003661">
    <property type="entry name" value="HisK_dim/P_dom"/>
</dbReference>
<protein>
    <recommendedName>
        <fullName evidence="2">histidine kinase</fullName>
        <ecNumber evidence="2">2.7.13.3</ecNumber>
    </recommendedName>
</protein>
<evidence type="ECO:0000256" key="2">
    <source>
        <dbReference type="ARBA" id="ARBA00012438"/>
    </source>
</evidence>
<proteinExistence type="predicted"/>
<dbReference type="GO" id="GO:0000155">
    <property type="term" value="F:phosphorelay sensor kinase activity"/>
    <property type="evidence" value="ECO:0007669"/>
    <property type="project" value="InterPro"/>
</dbReference>
<dbReference type="InterPro" id="IPR001789">
    <property type="entry name" value="Sig_transdc_resp-reg_receiver"/>
</dbReference>
<dbReference type="Proteomes" id="UP000193240">
    <property type="component" value="Unassembled WGS sequence"/>
</dbReference>
<dbReference type="EMBL" id="KZ107838">
    <property type="protein sequence ID" value="OSS53798.1"/>
    <property type="molecule type" value="Genomic_DNA"/>
</dbReference>
<evidence type="ECO:0000256" key="3">
    <source>
        <dbReference type="ARBA" id="ARBA00022553"/>
    </source>
</evidence>
<dbReference type="SUPFAM" id="SSF55874">
    <property type="entry name" value="ATPase domain of HSP90 chaperone/DNA topoisomerase II/histidine kinase"/>
    <property type="match status" value="1"/>
</dbReference>
<dbReference type="CDD" id="cd17546">
    <property type="entry name" value="REC_hyHK_CKI1_RcsC-like"/>
    <property type="match status" value="1"/>
</dbReference>
<dbReference type="PANTHER" id="PTHR43047">
    <property type="entry name" value="TWO-COMPONENT HISTIDINE PROTEIN KINASE"/>
    <property type="match status" value="1"/>
</dbReference>
<dbReference type="AlphaFoldDB" id="A0A1Y2MEX7"/>
<dbReference type="InterPro" id="IPR005467">
    <property type="entry name" value="His_kinase_dom"/>
</dbReference>
<dbReference type="InterPro" id="IPR029016">
    <property type="entry name" value="GAF-like_dom_sf"/>
</dbReference>
<dbReference type="EC" id="2.7.13.3" evidence="2"/>
<evidence type="ECO:0000256" key="1">
    <source>
        <dbReference type="ARBA" id="ARBA00000085"/>
    </source>
</evidence>
<dbReference type="SUPFAM" id="SSF55781">
    <property type="entry name" value="GAF domain-like"/>
    <property type="match status" value="1"/>
</dbReference>
<dbReference type="Pfam" id="PF02518">
    <property type="entry name" value="HATPase_c"/>
    <property type="match status" value="1"/>
</dbReference>
<comment type="catalytic activity">
    <reaction evidence="1">
        <text>ATP + protein L-histidine = ADP + protein N-phospho-L-histidine.</text>
        <dbReference type="EC" id="2.7.13.3"/>
    </reaction>
</comment>
<dbReference type="SMART" id="SM00387">
    <property type="entry name" value="HATPase_c"/>
    <property type="match status" value="1"/>
</dbReference>
<gene>
    <name evidence="9" type="ORF">B5807_01030</name>
</gene>
<dbReference type="CDD" id="cd00082">
    <property type="entry name" value="HisKA"/>
    <property type="match status" value="1"/>
</dbReference>
<keyword evidence="5" id="KW-0418">Kinase</keyword>
<dbReference type="Gene3D" id="3.40.50.2300">
    <property type="match status" value="1"/>
</dbReference>
<dbReference type="InterPro" id="IPR003594">
    <property type="entry name" value="HATPase_dom"/>
</dbReference>
<dbReference type="GO" id="GO:0005886">
    <property type="term" value="C:plasma membrane"/>
    <property type="evidence" value="ECO:0007669"/>
    <property type="project" value="TreeGrafter"/>
</dbReference>
<dbReference type="OMA" id="RVFLDCI"/>
<feature type="domain" description="Histidine kinase" evidence="7">
    <location>
        <begin position="415"/>
        <end position="658"/>
    </location>
</feature>
<keyword evidence="3 6" id="KW-0597">Phosphoprotein</keyword>
<dbReference type="STRING" id="105696.A0A1Y2MEX7"/>
<organism evidence="9 10">
    <name type="scientific">Epicoccum nigrum</name>
    <name type="common">Soil fungus</name>
    <name type="synonym">Epicoccum purpurascens</name>
    <dbReference type="NCBI Taxonomy" id="105696"/>
    <lineage>
        <taxon>Eukaryota</taxon>
        <taxon>Fungi</taxon>
        <taxon>Dikarya</taxon>
        <taxon>Ascomycota</taxon>
        <taxon>Pezizomycotina</taxon>
        <taxon>Dothideomycetes</taxon>
        <taxon>Pleosporomycetidae</taxon>
        <taxon>Pleosporales</taxon>
        <taxon>Pleosporineae</taxon>
        <taxon>Didymellaceae</taxon>
        <taxon>Epicoccum</taxon>
    </lineage>
</organism>
<dbReference type="Gene3D" id="3.30.565.10">
    <property type="entry name" value="Histidine kinase-like ATPase, C-terminal domain"/>
    <property type="match status" value="1"/>
</dbReference>
<keyword evidence="4" id="KW-0808">Transferase</keyword>
<dbReference type="SUPFAM" id="SSF52172">
    <property type="entry name" value="CheY-like"/>
    <property type="match status" value="1"/>
</dbReference>